<reference evidence="1" key="2">
    <citation type="journal article" date="2015" name="Fish Shellfish Immunol.">
        <title>Early steps in the European eel (Anguilla anguilla)-Vibrio vulnificus interaction in the gills: Role of the RtxA13 toxin.</title>
        <authorList>
            <person name="Callol A."/>
            <person name="Pajuelo D."/>
            <person name="Ebbesson L."/>
            <person name="Teles M."/>
            <person name="MacKenzie S."/>
            <person name="Amaro C."/>
        </authorList>
    </citation>
    <scope>NUCLEOTIDE SEQUENCE</scope>
</reference>
<proteinExistence type="predicted"/>
<organism evidence="1">
    <name type="scientific">Anguilla anguilla</name>
    <name type="common">European freshwater eel</name>
    <name type="synonym">Muraena anguilla</name>
    <dbReference type="NCBI Taxonomy" id="7936"/>
    <lineage>
        <taxon>Eukaryota</taxon>
        <taxon>Metazoa</taxon>
        <taxon>Chordata</taxon>
        <taxon>Craniata</taxon>
        <taxon>Vertebrata</taxon>
        <taxon>Euteleostomi</taxon>
        <taxon>Actinopterygii</taxon>
        <taxon>Neopterygii</taxon>
        <taxon>Teleostei</taxon>
        <taxon>Anguilliformes</taxon>
        <taxon>Anguillidae</taxon>
        <taxon>Anguilla</taxon>
    </lineage>
</organism>
<evidence type="ECO:0000313" key="1">
    <source>
        <dbReference type="EMBL" id="JAH74378.1"/>
    </source>
</evidence>
<protein>
    <submittedName>
        <fullName evidence="1">Uncharacterized protein</fullName>
    </submittedName>
</protein>
<dbReference type="EMBL" id="GBXM01034199">
    <property type="protein sequence ID" value="JAH74378.1"/>
    <property type="molecule type" value="Transcribed_RNA"/>
</dbReference>
<sequence>MSVEAQHFLTDRMAQGRCP</sequence>
<name>A0A0E9VB07_ANGAN</name>
<dbReference type="AlphaFoldDB" id="A0A0E9VB07"/>
<accession>A0A0E9VB07</accession>
<reference evidence="1" key="1">
    <citation type="submission" date="2014-11" db="EMBL/GenBank/DDBJ databases">
        <authorList>
            <person name="Amaro Gonzalez C."/>
        </authorList>
    </citation>
    <scope>NUCLEOTIDE SEQUENCE</scope>
</reference>